<evidence type="ECO:0000313" key="2">
    <source>
        <dbReference type="Proteomes" id="UP000799755"/>
    </source>
</evidence>
<gene>
    <name evidence="1" type="ORF">BDR25DRAFT_225626</name>
</gene>
<reference evidence="1" key="1">
    <citation type="journal article" date="2020" name="Stud. Mycol.">
        <title>101 Dothideomycetes genomes: a test case for predicting lifestyles and emergence of pathogens.</title>
        <authorList>
            <person name="Haridas S."/>
            <person name="Albert R."/>
            <person name="Binder M."/>
            <person name="Bloem J."/>
            <person name="Labutti K."/>
            <person name="Salamov A."/>
            <person name="Andreopoulos B."/>
            <person name="Baker S."/>
            <person name="Barry K."/>
            <person name="Bills G."/>
            <person name="Bluhm B."/>
            <person name="Cannon C."/>
            <person name="Castanera R."/>
            <person name="Culley D."/>
            <person name="Daum C."/>
            <person name="Ezra D."/>
            <person name="Gonzalez J."/>
            <person name="Henrissat B."/>
            <person name="Kuo A."/>
            <person name="Liang C."/>
            <person name="Lipzen A."/>
            <person name="Lutzoni F."/>
            <person name="Magnuson J."/>
            <person name="Mondo S."/>
            <person name="Nolan M."/>
            <person name="Ohm R."/>
            <person name="Pangilinan J."/>
            <person name="Park H.-J."/>
            <person name="Ramirez L."/>
            <person name="Alfaro M."/>
            <person name="Sun H."/>
            <person name="Tritt A."/>
            <person name="Yoshinaga Y."/>
            <person name="Zwiers L.-H."/>
            <person name="Turgeon B."/>
            <person name="Goodwin S."/>
            <person name="Spatafora J."/>
            <person name="Crous P."/>
            <person name="Grigoriev I."/>
        </authorList>
    </citation>
    <scope>NUCLEOTIDE SEQUENCE</scope>
    <source>
        <strain evidence="1">ATCC 200398</strain>
    </source>
</reference>
<dbReference type="EMBL" id="MU003508">
    <property type="protein sequence ID" value="KAF2470352.1"/>
    <property type="molecule type" value="Genomic_DNA"/>
</dbReference>
<protein>
    <submittedName>
        <fullName evidence="1">Uncharacterized protein</fullName>
    </submittedName>
</protein>
<organism evidence="1 2">
    <name type="scientific">Lindgomyces ingoldianus</name>
    <dbReference type="NCBI Taxonomy" id="673940"/>
    <lineage>
        <taxon>Eukaryota</taxon>
        <taxon>Fungi</taxon>
        <taxon>Dikarya</taxon>
        <taxon>Ascomycota</taxon>
        <taxon>Pezizomycotina</taxon>
        <taxon>Dothideomycetes</taxon>
        <taxon>Pleosporomycetidae</taxon>
        <taxon>Pleosporales</taxon>
        <taxon>Lindgomycetaceae</taxon>
        <taxon>Lindgomyces</taxon>
    </lineage>
</organism>
<proteinExistence type="predicted"/>
<dbReference type="Proteomes" id="UP000799755">
    <property type="component" value="Unassembled WGS sequence"/>
</dbReference>
<keyword evidence="2" id="KW-1185">Reference proteome</keyword>
<evidence type="ECO:0000313" key="1">
    <source>
        <dbReference type="EMBL" id="KAF2470352.1"/>
    </source>
</evidence>
<name>A0ACB6QVN9_9PLEO</name>
<comment type="caution">
    <text evidence="1">The sequence shown here is derived from an EMBL/GenBank/DDBJ whole genome shotgun (WGS) entry which is preliminary data.</text>
</comment>
<sequence>MFVFLSVLASLAFLFAQFGASNATYDRASIILVPGAFHQPIIYDKVTRLLNDAGYRSIHAIALPSVGTVNNSRDPDINAVRSVLESELANGKDVLLVGHSYGATIIGEAVKGLQSDSTQSSTLLKRFSLFWDGDLADAPPQLIFYNDLSTQQANFWVNKLLFSDFAALSAHATYIPYTGDFKCVYVMTALDNALPPIWQQTWIDQPGALFQVEYVNASHSSMLSKPKEVAEIIRKAAGEHNVKG</sequence>
<accession>A0ACB6QVN9</accession>